<dbReference type="Gene3D" id="1.10.10.1400">
    <property type="entry name" value="Terminase, small subunit, N-terminal DNA-binding domain, HTH motif"/>
    <property type="match status" value="1"/>
</dbReference>
<dbReference type="Pfam" id="PF03592">
    <property type="entry name" value="Terminase_2"/>
    <property type="match status" value="1"/>
</dbReference>
<dbReference type="InterPro" id="IPR038713">
    <property type="entry name" value="Terminase_Gp1_N_sf"/>
</dbReference>
<evidence type="ECO:0000256" key="1">
    <source>
        <dbReference type="ARBA" id="ARBA00022612"/>
    </source>
</evidence>
<evidence type="ECO:0000313" key="3">
    <source>
        <dbReference type="EMBL" id="ECR7122796.1"/>
    </source>
</evidence>
<keyword evidence="2" id="KW-0231">Viral genome packaging</keyword>
<dbReference type="Gene3D" id="6.10.140.2160">
    <property type="match status" value="1"/>
</dbReference>
<dbReference type="RefSeq" id="WP_031644313.1">
    <property type="nucleotide sequence ID" value="NZ_CP114253.1"/>
</dbReference>
<accession>A0AAD2M9L0</accession>
<gene>
    <name evidence="3" type="ORF">F1788_08690</name>
</gene>
<dbReference type="InterPro" id="IPR052404">
    <property type="entry name" value="SPP1-like_terminase"/>
</dbReference>
<sequence length="180" mass="20109">MKLTEKQKRFADEYIKCGNATEAARLAGYSSKTANRIGTENLSKPVIKDYIANALEKLEADRVMDYTEAMQLLTEIARGEMTEKVVVTYGDNYDVIDKEPEISQRINALKEIVKRNAASGRDREALQNSLLQAQITKAIAEADIYKNKANKLIANEAEKAQINDLIEIGKNIIGKIEGEE</sequence>
<dbReference type="GO" id="GO:0051276">
    <property type="term" value="P:chromosome organization"/>
    <property type="evidence" value="ECO:0007669"/>
    <property type="project" value="InterPro"/>
</dbReference>
<dbReference type="AlphaFoldDB" id="A0AAD2M9L0"/>
<evidence type="ECO:0000313" key="4">
    <source>
        <dbReference type="Proteomes" id="UP000421738"/>
    </source>
</evidence>
<reference evidence="3 4" key="1">
    <citation type="submission" date="2019-09" db="EMBL/GenBank/DDBJ databases">
        <authorList>
            <consortium name="PulseNet: The National Subtyping Network for Foodborne Disease Surveillance"/>
            <person name="Tarr C.L."/>
            <person name="Trees E."/>
            <person name="Katz L.S."/>
            <person name="Carleton-Romer H.A."/>
            <person name="Stroika S."/>
            <person name="Kucerova Z."/>
            <person name="Roache K.F."/>
            <person name="Sabol A.L."/>
            <person name="Besser J."/>
            <person name="Gerner-Smidt P."/>
        </authorList>
    </citation>
    <scope>NUCLEOTIDE SEQUENCE [LARGE SCALE GENOMIC DNA]</scope>
    <source>
        <strain evidence="3 4">PNUSAL005666</strain>
    </source>
</reference>
<keyword evidence="1" id="KW-1188">Viral release from host cell</keyword>
<dbReference type="Proteomes" id="UP000421738">
    <property type="component" value="Unassembled WGS sequence"/>
</dbReference>
<proteinExistence type="predicted"/>
<dbReference type="EMBL" id="AAKHCT010000002">
    <property type="protein sequence ID" value="ECR7122796.1"/>
    <property type="molecule type" value="Genomic_DNA"/>
</dbReference>
<dbReference type="InterPro" id="IPR005335">
    <property type="entry name" value="Terminase_ssu"/>
</dbReference>
<name>A0AAD2M9L0_LISMN</name>
<evidence type="ECO:0000256" key="2">
    <source>
        <dbReference type="ARBA" id="ARBA00023219"/>
    </source>
</evidence>
<comment type="caution">
    <text evidence="3">The sequence shown here is derived from an EMBL/GenBank/DDBJ whole genome shotgun (WGS) entry which is preliminary data.</text>
</comment>
<dbReference type="PANTHER" id="PTHR41328">
    <property type="entry name" value="TERMINASE SMALL SUBUNIT-RELATED"/>
    <property type="match status" value="1"/>
</dbReference>
<dbReference type="PANTHER" id="PTHR41328:SF2">
    <property type="entry name" value="TERMINASE SMALL SUBUNIT"/>
    <property type="match status" value="1"/>
</dbReference>
<organism evidence="3 4">
    <name type="scientific">Listeria monocytogenes</name>
    <dbReference type="NCBI Taxonomy" id="1639"/>
    <lineage>
        <taxon>Bacteria</taxon>
        <taxon>Bacillati</taxon>
        <taxon>Bacillota</taxon>
        <taxon>Bacilli</taxon>
        <taxon>Bacillales</taxon>
        <taxon>Listeriaceae</taxon>
        <taxon>Listeria</taxon>
    </lineage>
</organism>
<protein>
    <submittedName>
        <fullName evidence="3">Terminase small subunit</fullName>
    </submittedName>
</protein>